<evidence type="ECO:0000259" key="1">
    <source>
        <dbReference type="Pfam" id="PF04296"/>
    </source>
</evidence>
<dbReference type="InterPro" id="IPR037465">
    <property type="entry name" value="YlxR"/>
</dbReference>
<evidence type="ECO:0000313" key="3">
    <source>
        <dbReference type="Proteomes" id="UP000280881"/>
    </source>
</evidence>
<gene>
    <name evidence="2" type="ORF">C7457_1543</name>
</gene>
<keyword evidence="3" id="KW-1185">Reference proteome</keyword>
<reference evidence="2 3" key="1">
    <citation type="submission" date="2018-10" db="EMBL/GenBank/DDBJ databases">
        <title>Genomic Encyclopedia of Type Strains, Phase IV (KMG-IV): sequencing the most valuable type-strain genomes for metagenomic binning, comparative biology and taxonomic classification.</title>
        <authorList>
            <person name="Goeker M."/>
        </authorList>
    </citation>
    <scope>NUCLEOTIDE SEQUENCE [LARGE SCALE GENOMIC DNA]</scope>
    <source>
        <strain evidence="2 3">DSM 15521</strain>
    </source>
</reference>
<dbReference type="PANTHER" id="PTHR34215">
    <property type="entry name" value="BLL0784 PROTEIN"/>
    <property type="match status" value="1"/>
</dbReference>
<comment type="caution">
    <text evidence="2">The sequence shown here is derived from an EMBL/GenBank/DDBJ whole genome shotgun (WGS) entry which is preliminary data.</text>
</comment>
<sequence length="175" mass="20461">MRACAGCKRRDETEEFIRFVEFEGELLPDLTRKLPGRGYNVCPTYKCIKDFIKRKFRGRKNPDEIYERTVKALKDYILHLISLSHKTGITVIGQDEIKKLRSCEGTLILAEDLSPKTKERLKREEWLTLEDVFNSEEIGNALRRERRVGALFVERVGLGRKVYENVRKLKSLLSK</sequence>
<proteinExistence type="predicted"/>
<dbReference type="InterPro" id="IPR007393">
    <property type="entry name" value="YlxR_dom"/>
</dbReference>
<feature type="domain" description="YlxR" evidence="1">
    <location>
        <begin position="2"/>
        <end position="67"/>
    </location>
</feature>
<dbReference type="InterPro" id="IPR029064">
    <property type="entry name" value="Ribosomal_eL30-like_sf"/>
</dbReference>
<evidence type="ECO:0000313" key="2">
    <source>
        <dbReference type="EMBL" id="RKQ60463.1"/>
    </source>
</evidence>
<name>A0A420W5X6_9BACT</name>
<dbReference type="PANTHER" id="PTHR34215:SF1">
    <property type="entry name" value="YLXR DOMAIN-CONTAINING PROTEIN"/>
    <property type="match status" value="1"/>
</dbReference>
<dbReference type="AlphaFoldDB" id="A0A420W5X6"/>
<dbReference type="SUPFAM" id="SSF55315">
    <property type="entry name" value="L30e-like"/>
    <property type="match status" value="1"/>
</dbReference>
<dbReference type="Proteomes" id="UP000280881">
    <property type="component" value="Unassembled WGS sequence"/>
</dbReference>
<dbReference type="OrthoDB" id="9813251at2"/>
<dbReference type="EMBL" id="RBIE01000004">
    <property type="protein sequence ID" value="RKQ60463.1"/>
    <property type="molecule type" value="Genomic_DNA"/>
</dbReference>
<dbReference type="RefSeq" id="WP_121171719.1">
    <property type="nucleotide sequence ID" value="NZ_RBIE01000004.1"/>
</dbReference>
<accession>A0A420W5X6</accession>
<dbReference type="InterPro" id="IPR035931">
    <property type="entry name" value="YlxR-like_sf"/>
</dbReference>
<protein>
    <recommendedName>
        <fullName evidence="1">YlxR domain-containing protein</fullName>
    </recommendedName>
</protein>
<dbReference type="Pfam" id="PF04296">
    <property type="entry name" value="YlxR"/>
    <property type="match status" value="1"/>
</dbReference>
<dbReference type="Gene3D" id="3.30.1230.10">
    <property type="entry name" value="YlxR-like"/>
    <property type="match status" value="1"/>
</dbReference>
<organism evidence="2 3">
    <name type="scientific">Thermovibrio guaymasensis</name>
    <dbReference type="NCBI Taxonomy" id="240167"/>
    <lineage>
        <taxon>Bacteria</taxon>
        <taxon>Pseudomonadati</taxon>
        <taxon>Aquificota</taxon>
        <taxon>Aquificia</taxon>
        <taxon>Desulfurobacteriales</taxon>
        <taxon>Desulfurobacteriaceae</taxon>
        <taxon>Thermovibrio</taxon>
    </lineage>
</organism>
<dbReference type="SUPFAM" id="SSF64376">
    <property type="entry name" value="YlxR-like"/>
    <property type="match status" value="1"/>
</dbReference>